<dbReference type="InterPro" id="IPR012094">
    <property type="entry name" value="tRNA_Ile_lys_synt"/>
</dbReference>
<dbReference type="EMBL" id="JBELQC010000001">
    <property type="protein sequence ID" value="MFL9839681.1"/>
    <property type="molecule type" value="Genomic_DNA"/>
</dbReference>
<name>A0ABW8YHE8_9SPHN</name>
<dbReference type="Pfam" id="PF01171">
    <property type="entry name" value="ATP_bind_3"/>
    <property type="match status" value="1"/>
</dbReference>
<evidence type="ECO:0000313" key="8">
    <source>
        <dbReference type="EMBL" id="MFL9839681.1"/>
    </source>
</evidence>
<dbReference type="PANTHER" id="PTHR43033:SF1">
    <property type="entry name" value="TRNA(ILE)-LYSIDINE SYNTHASE-RELATED"/>
    <property type="match status" value="1"/>
</dbReference>
<evidence type="ECO:0000256" key="4">
    <source>
        <dbReference type="ARBA" id="ARBA00022840"/>
    </source>
</evidence>
<evidence type="ECO:0000256" key="3">
    <source>
        <dbReference type="ARBA" id="ARBA00022741"/>
    </source>
</evidence>
<evidence type="ECO:0000256" key="6">
    <source>
        <dbReference type="HAMAP-Rule" id="MF_01161"/>
    </source>
</evidence>
<dbReference type="CDD" id="cd01992">
    <property type="entry name" value="TilS_N"/>
    <property type="match status" value="1"/>
</dbReference>
<dbReference type="GO" id="GO:0032267">
    <property type="term" value="F:tRNA(Ile)-lysidine synthase activity"/>
    <property type="evidence" value="ECO:0007669"/>
    <property type="project" value="UniProtKB-EC"/>
</dbReference>
<evidence type="ECO:0000259" key="7">
    <source>
        <dbReference type="Pfam" id="PF01171"/>
    </source>
</evidence>
<organism evidence="8 9">
    <name type="scientific">Sphingomonas plantiphila</name>
    <dbReference type="NCBI Taxonomy" id="3163295"/>
    <lineage>
        <taxon>Bacteria</taxon>
        <taxon>Pseudomonadati</taxon>
        <taxon>Pseudomonadota</taxon>
        <taxon>Alphaproteobacteria</taxon>
        <taxon>Sphingomonadales</taxon>
        <taxon>Sphingomonadaceae</taxon>
        <taxon>Sphingomonas</taxon>
    </lineage>
</organism>
<dbReference type="InterPro" id="IPR012795">
    <property type="entry name" value="tRNA_Ile_lys_synt_N"/>
</dbReference>
<comment type="domain">
    <text evidence="6">The N-terminal region contains the highly conserved SGGXDS motif, predicted to be a P-loop motif involved in ATP binding.</text>
</comment>
<gene>
    <name evidence="6 8" type="primary">tilS</name>
    <name evidence="8" type="ORF">ABS767_01785</name>
</gene>
<keyword evidence="9" id="KW-1185">Reference proteome</keyword>
<keyword evidence="1 6" id="KW-0436">Ligase</keyword>
<keyword evidence="6" id="KW-0963">Cytoplasm</keyword>
<dbReference type="Proteomes" id="UP001629244">
    <property type="component" value="Unassembled WGS sequence"/>
</dbReference>
<dbReference type="Gene3D" id="3.40.50.620">
    <property type="entry name" value="HUPs"/>
    <property type="match status" value="1"/>
</dbReference>
<dbReference type="RefSeq" id="WP_408076648.1">
    <property type="nucleotide sequence ID" value="NZ_JBELQC010000001.1"/>
</dbReference>
<comment type="catalytic activity">
    <reaction evidence="5 6">
        <text>cytidine(34) in tRNA(Ile2) + L-lysine + ATP = lysidine(34) in tRNA(Ile2) + AMP + diphosphate + H(+)</text>
        <dbReference type="Rhea" id="RHEA:43744"/>
        <dbReference type="Rhea" id="RHEA-COMP:10625"/>
        <dbReference type="Rhea" id="RHEA-COMP:10670"/>
        <dbReference type="ChEBI" id="CHEBI:15378"/>
        <dbReference type="ChEBI" id="CHEBI:30616"/>
        <dbReference type="ChEBI" id="CHEBI:32551"/>
        <dbReference type="ChEBI" id="CHEBI:33019"/>
        <dbReference type="ChEBI" id="CHEBI:82748"/>
        <dbReference type="ChEBI" id="CHEBI:83665"/>
        <dbReference type="ChEBI" id="CHEBI:456215"/>
        <dbReference type="EC" id="6.3.4.19"/>
    </reaction>
</comment>
<keyword evidence="3 6" id="KW-0547">Nucleotide-binding</keyword>
<evidence type="ECO:0000256" key="1">
    <source>
        <dbReference type="ARBA" id="ARBA00022598"/>
    </source>
</evidence>
<dbReference type="EC" id="6.3.4.19" evidence="6"/>
<evidence type="ECO:0000256" key="2">
    <source>
        <dbReference type="ARBA" id="ARBA00022694"/>
    </source>
</evidence>
<dbReference type="NCBIfam" id="TIGR02432">
    <property type="entry name" value="lysidine_TilS_N"/>
    <property type="match status" value="1"/>
</dbReference>
<protein>
    <recommendedName>
        <fullName evidence="6">tRNA(Ile)-lysidine synthase</fullName>
        <ecNumber evidence="6">6.3.4.19</ecNumber>
    </recommendedName>
    <alternativeName>
        <fullName evidence="6">tRNA(Ile)-2-lysyl-cytidine synthase</fullName>
    </alternativeName>
    <alternativeName>
        <fullName evidence="6">tRNA(Ile)-lysidine synthetase</fullName>
    </alternativeName>
</protein>
<comment type="function">
    <text evidence="6">Ligates lysine onto the cytidine present at position 34 of the AUA codon-specific tRNA(Ile) that contains the anticodon CAU, in an ATP-dependent manner. Cytidine is converted to lysidine, thus changing the amino acid specificity of the tRNA from methionine to isoleucine.</text>
</comment>
<comment type="caution">
    <text evidence="8">The sequence shown here is derived from an EMBL/GenBank/DDBJ whole genome shotgun (WGS) entry which is preliminary data.</text>
</comment>
<evidence type="ECO:0000313" key="9">
    <source>
        <dbReference type="Proteomes" id="UP001629244"/>
    </source>
</evidence>
<comment type="subcellular location">
    <subcellularLocation>
        <location evidence="6">Cytoplasm</location>
    </subcellularLocation>
</comment>
<feature type="domain" description="tRNA(Ile)-lysidine/2-thiocytidine synthase N-terminal" evidence="7">
    <location>
        <begin position="43"/>
        <end position="238"/>
    </location>
</feature>
<accession>A0ABW8YHE8</accession>
<dbReference type="PANTHER" id="PTHR43033">
    <property type="entry name" value="TRNA(ILE)-LYSIDINE SYNTHASE-RELATED"/>
    <property type="match status" value="1"/>
</dbReference>
<keyword evidence="2 6" id="KW-0819">tRNA processing</keyword>
<dbReference type="InterPro" id="IPR014729">
    <property type="entry name" value="Rossmann-like_a/b/a_fold"/>
</dbReference>
<reference evidence="8 9" key="1">
    <citation type="submission" date="2024-06" db="EMBL/GenBank/DDBJ databases">
        <authorList>
            <person name="Kaempfer P."/>
            <person name="Viver T."/>
        </authorList>
    </citation>
    <scope>NUCLEOTIDE SEQUENCE [LARGE SCALE GENOMIC DNA]</scope>
    <source>
        <strain evidence="8 9">ST-64</strain>
    </source>
</reference>
<sequence>MSPPAVPPASASDLNPLGPELVERFRRDLADALGRTAAPEDQFALAVSGGADSMAMLALAHAAYPGRVMAATVDHRLRSASSDEAEMVARWCAKVGIRHATLTPNRTISPTNLQADARKVRYDLLGAWAIGIGAVVLLTAHQCDDQAETFLMRARRGSGPGGLAGIRTRWTWERHRWHRGYPQGGVVAVADVDAVTVVRPLLGWRRRELRGLVETASIPFVDDPSNDDERFDRVRARRLLAEQPWIDAEALARSARICAEADADLDAMMVWLGRERTRESCVEERRIDVAGLPRELRRRLARDAIGYVRLVSAISEGRWSESANVEALLDALEGGTGATQAGVMAVAEGDVWTFREAPPRRSH</sequence>
<keyword evidence="4 6" id="KW-0067">ATP-binding</keyword>
<dbReference type="InterPro" id="IPR011063">
    <property type="entry name" value="TilS/TtcA_N"/>
</dbReference>
<evidence type="ECO:0000256" key="5">
    <source>
        <dbReference type="ARBA" id="ARBA00048539"/>
    </source>
</evidence>
<feature type="binding site" evidence="6">
    <location>
        <begin position="48"/>
        <end position="53"/>
    </location>
    <ligand>
        <name>ATP</name>
        <dbReference type="ChEBI" id="CHEBI:30616"/>
    </ligand>
</feature>
<proteinExistence type="inferred from homology"/>
<dbReference type="SUPFAM" id="SSF52402">
    <property type="entry name" value="Adenine nucleotide alpha hydrolases-like"/>
    <property type="match status" value="1"/>
</dbReference>
<dbReference type="HAMAP" id="MF_01161">
    <property type="entry name" value="tRNA_Ile_lys_synt"/>
    <property type="match status" value="1"/>
</dbReference>
<comment type="similarity">
    <text evidence="6">Belongs to the tRNA(Ile)-lysidine synthase family.</text>
</comment>